<comment type="caution">
    <text evidence="1">The sequence shown here is derived from an EMBL/GenBank/DDBJ whole genome shotgun (WGS) entry which is preliminary data.</text>
</comment>
<proteinExistence type="predicted"/>
<evidence type="ECO:0000313" key="1">
    <source>
        <dbReference type="EMBL" id="KKM63142.1"/>
    </source>
</evidence>
<reference evidence="1" key="1">
    <citation type="journal article" date="2015" name="Nature">
        <title>Complex archaea that bridge the gap between prokaryotes and eukaryotes.</title>
        <authorList>
            <person name="Spang A."/>
            <person name="Saw J.H."/>
            <person name="Jorgensen S.L."/>
            <person name="Zaremba-Niedzwiedzka K."/>
            <person name="Martijn J."/>
            <person name="Lind A.E."/>
            <person name="van Eijk R."/>
            <person name="Schleper C."/>
            <person name="Guy L."/>
            <person name="Ettema T.J."/>
        </authorList>
    </citation>
    <scope>NUCLEOTIDE SEQUENCE</scope>
</reference>
<protein>
    <submittedName>
        <fullName evidence="1">Uncharacterized protein</fullName>
    </submittedName>
</protein>
<gene>
    <name evidence="1" type="ORF">LCGC14_1514430</name>
</gene>
<dbReference type="AlphaFoldDB" id="A0A0F9M1K2"/>
<dbReference type="EMBL" id="LAZR01011154">
    <property type="protein sequence ID" value="KKM63142.1"/>
    <property type="molecule type" value="Genomic_DNA"/>
</dbReference>
<name>A0A0F9M1K2_9ZZZZ</name>
<accession>A0A0F9M1K2</accession>
<organism evidence="1">
    <name type="scientific">marine sediment metagenome</name>
    <dbReference type="NCBI Taxonomy" id="412755"/>
    <lineage>
        <taxon>unclassified sequences</taxon>
        <taxon>metagenomes</taxon>
        <taxon>ecological metagenomes</taxon>
    </lineage>
</organism>
<sequence length="113" mass="12046">MPTQFWIEEILQNAQAAAAADGVESVVAGYDFVVVHVKAAASWDGTINFEADVAGWVVIQGEKVSDSTLVTTATGTTLDAVYRFDVTGLKRFRARVSGRAVGNVTVTARRQVA</sequence>